<dbReference type="FunFam" id="2.40.10.10:FF:000068">
    <property type="entry name" value="transmembrane protease serine 2"/>
    <property type="match status" value="1"/>
</dbReference>
<accession>A0AAN7UZP9</accession>
<feature type="chain" id="PRO_5042984443" description="Peptidase S1 domain-containing protein" evidence="6">
    <location>
        <begin position="22"/>
        <end position="255"/>
    </location>
</feature>
<keyword evidence="6" id="KW-0732">Signal</keyword>
<feature type="domain" description="Peptidase S1" evidence="7">
    <location>
        <begin position="27"/>
        <end position="254"/>
    </location>
</feature>
<evidence type="ECO:0000256" key="1">
    <source>
        <dbReference type="ARBA" id="ARBA00007664"/>
    </source>
</evidence>
<keyword evidence="4" id="KW-0720">Serine protease</keyword>
<evidence type="ECO:0000313" key="9">
    <source>
        <dbReference type="Proteomes" id="UP001329430"/>
    </source>
</evidence>
<dbReference type="PROSITE" id="PS50240">
    <property type="entry name" value="TRYPSIN_DOM"/>
    <property type="match status" value="1"/>
</dbReference>
<dbReference type="PANTHER" id="PTHR24276">
    <property type="entry name" value="POLYSERASE-RELATED"/>
    <property type="match status" value="1"/>
</dbReference>
<evidence type="ECO:0000313" key="8">
    <source>
        <dbReference type="EMBL" id="KAK5638772.1"/>
    </source>
</evidence>
<dbReference type="SUPFAM" id="SSF50494">
    <property type="entry name" value="Trypsin-like serine proteases"/>
    <property type="match status" value="1"/>
</dbReference>
<evidence type="ECO:0000256" key="4">
    <source>
        <dbReference type="ARBA" id="ARBA00022825"/>
    </source>
</evidence>
<dbReference type="SMART" id="SM00020">
    <property type="entry name" value="Tryp_SPc"/>
    <property type="match status" value="1"/>
</dbReference>
<evidence type="ECO:0000256" key="3">
    <source>
        <dbReference type="ARBA" id="ARBA00022801"/>
    </source>
</evidence>
<keyword evidence="9" id="KW-1185">Reference proteome</keyword>
<dbReference type="PRINTS" id="PR00722">
    <property type="entry name" value="CHYMOTRYPSIN"/>
</dbReference>
<evidence type="ECO:0000256" key="2">
    <source>
        <dbReference type="ARBA" id="ARBA00022670"/>
    </source>
</evidence>
<dbReference type="InterPro" id="IPR043504">
    <property type="entry name" value="Peptidase_S1_PA_chymotrypsin"/>
</dbReference>
<name>A0AAN7UZP9_9COLE</name>
<gene>
    <name evidence="8" type="ORF">RI129_013067</name>
</gene>
<dbReference type="InterPro" id="IPR009003">
    <property type="entry name" value="Peptidase_S1_PA"/>
</dbReference>
<dbReference type="AlphaFoldDB" id="A0AAN7UZP9"/>
<dbReference type="InterPro" id="IPR001254">
    <property type="entry name" value="Trypsin_dom"/>
</dbReference>
<keyword evidence="3" id="KW-0378">Hydrolase</keyword>
<comment type="caution">
    <text evidence="8">The sequence shown here is derived from an EMBL/GenBank/DDBJ whole genome shotgun (WGS) entry which is preliminary data.</text>
</comment>
<dbReference type="InterPro" id="IPR050430">
    <property type="entry name" value="Peptidase_S1"/>
</dbReference>
<keyword evidence="5" id="KW-1015">Disulfide bond</keyword>
<dbReference type="CDD" id="cd00190">
    <property type="entry name" value="Tryp_SPc"/>
    <property type="match status" value="1"/>
</dbReference>
<dbReference type="InterPro" id="IPR001314">
    <property type="entry name" value="Peptidase_S1A"/>
</dbReference>
<dbReference type="Proteomes" id="UP001329430">
    <property type="component" value="Chromosome 10"/>
</dbReference>
<evidence type="ECO:0000256" key="6">
    <source>
        <dbReference type="SAM" id="SignalP"/>
    </source>
</evidence>
<evidence type="ECO:0000256" key="5">
    <source>
        <dbReference type="ARBA" id="ARBA00023157"/>
    </source>
</evidence>
<dbReference type="Pfam" id="PF00089">
    <property type="entry name" value="Trypsin"/>
    <property type="match status" value="1"/>
</dbReference>
<organism evidence="8 9">
    <name type="scientific">Pyrocoelia pectoralis</name>
    <dbReference type="NCBI Taxonomy" id="417401"/>
    <lineage>
        <taxon>Eukaryota</taxon>
        <taxon>Metazoa</taxon>
        <taxon>Ecdysozoa</taxon>
        <taxon>Arthropoda</taxon>
        <taxon>Hexapoda</taxon>
        <taxon>Insecta</taxon>
        <taxon>Pterygota</taxon>
        <taxon>Neoptera</taxon>
        <taxon>Endopterygota</taxon>
        <taxon>Coleoptera</taxon>
        <taxon>Polyphaga</taxon>
        <taxon>Elateriformia</taxon>
        <taxon>Elateroidea</taxon>
        <taxon>Lampyridae</taxon>
        <taxon>Lampyrinae</taxon>
        <taxon>Pyrocoelia</taxon>
    </lineage>
</organism>
<feature type="signal peptide" evidence="6">
    <location>
        <begin position="1"/>
        <end position="21"/>
    </location>
</feature>
<comment type="similarity">
    <text evidence="1">Belongs to the peptidase S1 family.</text>
</comment>
<proteinExistence type="inferred from homology"/>
<dbReference type="Gene3D" id="2.40.10.10">
    <property type="entry name" value="Trypsin-like serine proteases"/>
    <property type="match status" value="1"/>
</dbReference>
<protein>
    <recommendedName>
        <fullName evidence="7">Peptidase S1 domain-containing protein</fullName>
    </recommendedName>
</protein>
<dbReference type="PANTHER" id="PTHR24276:SF98">
    <property type="entry name" value="FI18310P1-RELATED"/>
    <property type="match status" value="1"/>
</dbReference>
<dbReference type="EMBL" id="JAVRBK010000010">
    <property type="protein sequence ID" value="KAK5638772.1"/>
    <property type="molecule type" value="Genomic_DNA"/>
</dbReference>
<keyword evidence="2" id="KW-0645">Protease</keyword>
<dbReference type="GO" id="GO:0004252">
    <property type="term" value="F:serine-type endopeptidase activity"/>
    <property type="evidence" value="ECO:0007669"/>
    <property type="project" value="InterPro"/>
</dbReference>
<reference evidence="8 9" key="1">
    <citation type="journal article" date="2024" name="Insects">
        <title>An Improved Chromosome-Level Genome Assembly of the Firefly Pyrocoelia pectoralis.</title>
        <authorList>
            <person name="Fu X."/>
            <person name="Meyer-Rochow V.B."/>
            <person name="Ballantyne L."/>
            <person name="Zhu X."/>
        </authorList>
    </citation>
    <scope>NUCLEOTIDE SEQUENCE [LARGE SCALE GENOMIC DNA]</scope>
    <source>
        <strain evidence="8">XCY_ONT2</strain>
    </source>
</reference>
<dbReference type="GO" id="GO:0006508">
    <property type="term" value="P:proteolysis"/>
    <property type="evidence" value="ECO:0007669"/>
    <property type="project" value="UniProtKB-KW"/>
</dbReference>
<sequence length="255" mass="27701">MKMYLFGGVVIFVFNLAIVKSGLEQRIIGGSTAEIRNFPFYVSIRTYPNNYLCGGAIIDRYWVVTAAQCVYSKYRNNILVVAGTDALNGTGDRYGVYSIHIHPLFNPNARTNDTALLKLTRSVTFGKNISSIALGKDVLSDGKTLELCGFGAFAYPFTSMSSNLKYIEIKSISNAQCSAVLNRQIHNSNLCTKGKSGKGACVGDVGSPLIKRGGFFGKTKLYGIVSWDSSCGQGRPDVYSSIIGARPWIKEITGL</sequence>
<evidence type="ECO:0000259" key="7">
    <source>
        <dbReference type="PROSITE" id="PS50240"/>
    </source>
</evidence>